<accession>A0ABU5R674</accession>
<keyword evidence="1 5" id="KW-0456">Lyase</keyword>
<dbReference type="Proteomes" id="UP001304298">
    <property type="component" value="Unassembled WGS sequence"/>
</dbReference>
<evidence type="ECO:0000313" key="6">
    <source>
        <dbReference type="Proteomes" id="UP001304298"/>
    </source>
</evidence>
<evidence type="ECO:0000259" key="4">
    <source>
        <dbReference type="SMART" id="SM00998"/>
    </source>
</evidence>
<dbReference type="Gene3D" id="1.20.200.10">
    <property type="entry name" value="Fumarase/aspartase (Central domain)"/>
    <property type="match status" value="2"/>
</dbReference>
<dbReference type="CDD" id="cd01597">
    <property type="entry name" value="pCLME"/>
    <property type="match status" value="1"/>
</dbReference>
<proteinExistence type="inferred from homology"/>
<comment type="similarity">
    <text evidence="2">Belongs to the class-II fumarase/aspartase family.</text>
</comment>
<evidence type="ECO:0000256" key="1">
    <source>
        <dbReference type="ARBA" id="ARBA00023239"/>
    </source>
</evidence>
<feature type="region of interest" description="Disordered" evidence="3">
    <location>
        <begin position="1"/>
        <end position="22"/>
    </location>
</feature>
<dbReference type="InterPro" id="IPR000362">
    <property type="entry name" value="Fumarate_lyase_fam"/>
</dbReference>
<reference evidence="5 6" key="1">
    <citation type="submission" date="2023-12" db="EMBL/GenBank/DDBJ databases">
        <title>Amycolatopsis sp. V23-08.</title>
        <authorList>
            <person name="Somphong A."/>
        </authorList>
    </citation>
    <scope>NUCLEOTIDE SEQUENCE [LARGE SCALE GENOMIC DNA]</scope>
    <source>
        <strain evidence="5 6">V23-08</strain>
    </source>
</reference>
<dbReference type="RefSeq" id="WP_323329121.1">
    <property type="nucleotide sequence ID" value="NZ_JAYFSI010000004.1"/>
</dbReference>
<dbReference type="PROSITE" id="PS00163">
    <property type="entry name" value="FUMARATE_LYASES"/>
    <property type="match status" value="1"/>
</dbReference>
<gene>
    <name evidence="5" type="ORF">VA596_19430</name>
</gene>
<dbReference type="Pfam" id="PF00206">
    <property type="entry name" value="Lyase_1"/>
    <property type="match status" value="2"/>
</dbReference>
<dbReference type="EMBL" id="JAYFSI010000004">
    <property type="protein sequence ID" value="MEA5361723.1"/>
    <property type="molecule type" value="Genomic_DNA"/>
</dbReference>
<dbReference type="PANTHER" id="PTHR43172">
    <property type="entry name" value="ADENYLOSUCCINATE LYASE"/>
    <property type="match status" value="1"/>
</dbReference>
<dbReference type="PRINTS" id="PR00149">
    <property type="entry name" value="FUMRATELYASE"/>
</dbReference>
<feature type="region of interest" description="Disordered" evidence="3">
    <location>
        <begin position="256"/>
        <end position="277"/>
    </location>
</feature>
<organism evidence="5 6">
    <name type="scientific">Amycolatopsis heterodermiae</name>
    <dbReference type="NCBI Taxonomy" id="3110235"/>
    <lineage>
        <taxon>Bacteria</taxon>
        <taxon>Bacillati</taxon>
        <taxon>Actinomycetota</taxon>
        <taxon>Actinomycetes</taxon>
        <taxon>Pseudonocardiales</taxon>
        <taxon>Pseudonocardiaceae</taxon>
        <taxon>Amycolatopsis</taxon>
    </lineage>
</organism>
<dbReference type="Gene3D" id="1.10.40.30">
    <property type="entry name" value="Fumarase/aspartase (C-terminal domain)"/>
    <property type="match status" value="1"/>
</dbReference>
<evidence type="ECO:0000313" key="5">
    <source>
        <dbReference type="EMBL" id="MEA5361723.1"/>
    </source>
</evidence>
<dbReference type="InterPro" id="IPR022761">
    <property type="entry name" value="Fumarate_lyase_N"/>
</dbReference>
<dbReference type="SMART" id="SM00998">
    <property type="entry name" value="ADSL_C"/>
    <property type="match status" value="1"/>
</dbReference>
<dbReference type="InterPro" id="IPR024083">
    <property type="entry name" value="Fumarase/histidase_N"/>
</dbReference>
<comment type="caution">
    <text evidence="5">The sequence shown here is derived from an EMBL/GenBank/DDBJ whole genome shotgun (WGS) entry which is preliminary data.</text>
</comment>
<dbReference type="Gene3D" id="1.10.275.10">
    <property type="entry name" value="Fumarase/aspartase (N-terminal domain)"/>
    <property type="match status" value="1"/>
</dbReference>
<sequence>MTVDPDCGLLSPVRAGTPAESSTGDEAWLRAMLDAEAALARAQARLGTVPSAAADAITEVAGSARIDVVELAREARATANPVVGLVKALTSAVGAGAPEAAEYVHRGSTSQDIFDTAMMLVAARTLRPLADDLDATAGALAELARAHRDTVMAGRTLTAHAVPTTFGLKAAGWRQLVLDASVRVRRVLDGGLPVSLGGAAGTLAAYIEYARLADAGSSEAARADTGSADARFTDGVAAGIGAAGAEAAGTELAFSGSDEAARTDAGPMADGAGPVDIESAGIEPAEAGAASAGLADGGSVGAGDATGYAEAGSVGAGSADAGYAERLTVAFAEETGLAVPVLPWHSLRTPVVDLVGALAFTAGALGKLAVDVVTLTRTEVGEVTEPAAEGRGGSSAMPHKRNPVLATLVRSAALQVPVLAAGVTQSMLAEDERSAGVWHAEWQLVRECLRLTGGAAYTAVELARGLTAHPGRMRDNLSSTHGLIVSERLSAVLSPLLGKAEAKELLGEASRRAVREGRPLREVLDALPAVTDVLTPAALDALLDPAGYTGAAGTLVDRALGSATTEPSTWAGGSAKIL</sequence>
<evidence type="ECO:0000256" key="3">
    <source>
        <dbReference type="SAM" id="MobiDB-lite"/>
    </source>
</evidence>
<dbReference type="Pfam" id="PF10397">
    <property type="entry name" value="ADSL_C"/>
    <property type="match status" value="1"/>
</dbReference>
<protein>
    <submittedName>
        <fullName evidence="5">Adenylosuccinate lyase family protein</fullName>
    </submittedName>
</protein>
<dbReference type="SUPFAM" id="SSF48557">
    <property type="entry name" value="L-aspartase-like"/>
    <property type="match status" value="2"/>
</dbReference>
<dbReference type="InterPro" id="IPR008948">
    <property type="entry name" value="L-Aspartase-like"/>
</dbReference>
<dbReference type="InterPro" id="IPR020557">
    <property type="entry name" value="Fumarate_lyase_CS"/>
</dbReference>
<evidence type="ECO:0000256" key="2">
    <source>
        <dbReference type="ARBA" id="ARBA00034772"/>
    </source>
</evidence>
<dbReference type="InterPro" id="IPR019468">
    <property type="entry name" value="AdenyloSucc_lyase_C"/>
</dbReference>
<name>A0ABU5R674_9PSEU</name>
<feature type="domain" description="Adenylosuccinate lyase C-terminal" evidence="4">
    <location>
        <begin position="481"/>
        <end position="560"/>
    </location>
</feature>
<dbReference type="PANTHER" id="PTHR43172:SF2">
    <property type="entry name" value="ADENYLOSUCCINATE LYASE C-TERMINAL DOMAIN-CONTAINING PROTEIN"/>
    <property type="match status" value="1"/>
</dbReference>
<dbReference type="GO" id="GO:0016829">
    <property type="term" value="F:lyase activity"/>
    <property type="evidence" value="ECO:0007669"/>
    <property type="project" value="UniProtKB-KW"/>
</dbReference>
<keyword evidence="6" id="KW-1185">Reference proteome</keyword>